<evidence type="ECO:0000313" key="3">
    <source>
        <dbReference type="EMBL" id="MFD2114042.1"/>
    </source>
</evidence>
<keyword evidence="2" id="KW-0812">Transmembrane</keyword>
<name>A0ABW4YEB9_9GAMM</name>
<feature type="transmembrane region" description="Helical" evidence="2">
    <location>
        <begin position="12"/>
        <end position="31"/>
    </location>
</feature>
<dbReference type="Proteomes" id="UP001597337">
    <property type="component" value="Unassembled WGS sequence"/>
</dbReference>
<evidence type="ECO:0000313" key="4">
    <source>
        <dbReference type="Proteomes" id="UP001597337"/>
    </source>
</evidence>
<keyword evidence="2" id="KW-1133">Transmembrane helix</keyword>
<evidence type="ECO:0000256" key="2">
    <source>
        <dbReference type="SAM" id="Phobius"/>
    </source>
</evidence>
<gene>
    <name evidence="3" type="ORF">ACFSJC_19510</name>
</gene>
<evidence type="ECO:0000256" key="1">
    <source>
        <dbReference type="SAM" id="MobiDB-lite"/>
    </source>
</evidence>
<accession>A0ABW4YEB9</accession>
<feature type="region of interest" description="Disordered" evidence="1">
    <location>
        <begin position="110"/>
        <end position="149"/>
    </location>
</feature>
<reference evidence="4" key="1">
    <citation type="journal article" date="2019" name="Int. J. Syst. Evol. Microbiol.">
        <title>The Global Catalogue of Microorganisms (GCM) 10K type strain sequencing project: providing services to taxonomists for standard genome sequencing and annotation.</title>
        <authorList>
            <consortium name="The Broad Institute Genomics Platform"/>
            <consortium name="The Broad Institute Genome Sequencing Center for Infectious Disease"/>
            <person name="Wu L."/>
            <person name="Ma J."/>
        </authorList>
    </citation>
    <scope>NUCLEOTIDE SEQUENCE [LARGE SCALE GENOMIC DNA]</scope>
    <source>
        <strain evidence="4">KACC 12597</strain>
    </source>
</reference>
<protein>
    <submittedName>
        <fullName evidence="3">Uncharacterized protein</fullName>
    </submittedName>
</protein>
<keyword evidence="4" id="KW-1185">Reference proteome</keyword>
<organism evidence="3 4">
    <name type="scientific">Thiorhodococcus fuscus</name>
    <dbReference type="NCBI Taxonomy" id="527200"/>
    <lineage>
        <taxon>Bacteria</taxon>
        <taxon>Pseudomonadati</taxon>
        <taxon>Pseudomonadota</taxon>
        <taxon>Gammaproteobacteria</taxon>
        <taxon>Chromatiales</taxon>
        <taxon>Chromatiaceae</taxon>
        <taxon>Thiorhodococcus</taxon>
    </lineage>
</organism>
<sequence length="149" mass="16013">MSDTQAPSPWKSGLAIGYLALTFAAGLLLVYSVDAMRPSAALVIEPASAADSEKTTRDRQAVRDQALAAELADTQARMETLETALAALRQDQITRFETERQRLTEELTEILEADRSAPSETPPDVQPETTATPTSPRKAPSVTAESNAI</sequence>
<comment type="caution">
    <text evidence="3">The sequence shown here is derived from an EMBL/GenBank/DDBJ whole genome shotgun (WGS) entry which is preliminary data.</text>
</comment>
<proteinExistence type="predicted"/>
<keyword evidence="2" id="KW-0472">Membrane</keyword>
<dbReference type="EMBL" id="JBHUHX010000062">
    <property type="protein sequence ID" value="MFD2114042.1"/>
    <property type="molecule type" value="Genomic_DNA"/>
</dbReference>
<dbReference type="RefSeq" id="WP_386028912.1">
    <property type="nucleotide sequence ID" value="NZ_JBHUHX010000062.1"/>
</dbReference>